<dbReference type="InterPro" id="IPR050126">
    <property type="entry name" value="Ap4A_hydrolase"/>
</dbReference>
<dbReference type="Pfam" id="PF00149">
    <property type="entry name" value="Metallophos"/>
    <property type="match status" value="1"/>
</dbReference>
<dbReference type="STRING" id="1821621.A8C75_07400"/>
<dbReference type="GO" id="GO:0005737">
    <property type="term" value="C:cytoplasm"/>
    <property type="evidence" value="ECO:0007669"/>
    <property type="project" value="TreeGrafter"/>
</dbReference>
<dbReference type="InterPro" id="IPR029052">
    <property type="entry name" value="Metallo-depent_PP-like"/>
</dbReference>
<dbReference type="Gene3D" id="3.60.21.10">
    <property type="match status" value="1"/>
</dbReference>
<proteinExistence type="predicted"/>
<dbReference type="EMBL" id="CP015839">
    <property type="protein sequence ID" value="ANG62329.1"/>
    <property type="molecule type" value="Genomic_DNA"/>
</dbReference>
<name>A0A1A9EXS1_9GAMM</name>
<sequence length="328" mass="37794">MSDVKGFDLIGDVHGCAFSLGMLLERLGYRLERGAYRHPGRQALFVGDIIDRGPRIRESLHLVRNMVEAGTAQVVMGNHEYNFLCYCTPGRPGSGLEYLRSHTSRHHRVLEDTLDAFESYPQERHDFLAWIREMPIFLEFEHFRVIHACWPQALLDRFSLEYGGNRITEDFLHRSVDPANFECELMDRALRGTQMKLPNGAVITSKDGFQRRYFRTKFWAESAECYGDVVFQPDPLPDEIAGMALSTVDREQLLHYGEDEKLLFVGHYWRDGEPAPITSNIACLDYSAVKFGKLVAYRYDHEARIDPAKFVWVDVAREVRRPESGDVL</sequence>
<reference evidence="3" key="1">
    <citation type="submission" date="2016-05" db="EMBL/GenBank/DDBJ databases">
        <authorList>
            <person name="Baek K."/>
            <person name="Yang S.-J."/>
        </authorList>
    </citation>
    <scope>NUCLEOTIDE SEQUENCE [LARGE SCALE GENOMIC DNA]</scope>
    <source>
        <strain evidence="3">ST58-10</strain>
    </source>
</reference>
<evidence type="ECO:0000313" key="3">
    <source>
        <dbReference type="Proteomes" id="UP000078070"/>
    </source>
</evidence>
<dbReference type="PANTHER" id="PTHR42850:SF7">
    <property type="entry name" value="BIS(5'-NUCLEOSYL)-TETRAPHOSPHATASE PRPE [ASYMMETRICAL]"/>
    <property type="match status" value="1"/>
</dbReference>
<feature type="domain" description="Calcineurin-like phosphoesterase" evidence="1">
    <location>
        <begin position="9"/>
        <end position="130"/>
    </location>
</feature>
<dbReference type="SUPFAM" id="SSF56300">
    <property type="entry name" value="Metallo-dependent phosphatases"/>
    <property type="match status" value="1"/>
</dbReference>
<dbReference type="OrthoDB" id="9807890at2"/>
<dbReference type="InterPro" id="IPR004843">
    <property type="entry name" value="Calcineurin-like_PHP"/>
</dbReference>
<dbReference type="Proteomes" id="UP000078070">
    <property type="component" value="Chromosome"/>
</dbReference>
<dbReference type="KEGG" id="mars:A8C75_07400"/>
<dbReference type="AlphaFoldDB" id="A0A1A9EXS1"/>
<accession>A0A1A9EXS1</accession>
<dbReference type="RefSeq" id="WP_067380139.1">
    <property type="nucleotide sequence ID" value="NZ_CP015839.1"/>
</dbReference>
<dbReference type="PANTHER" id="PTHR42850">
    <property type="entry name" value="METALLOPHOSPHOESTERASE"/>
    <property type="match status" value="1"/>
</dbReference>
<evidence type="ECO:0000313" key="2">
    <source>
        <dbReference type="EMBL" id="ANG62329.1"/>
    </source>
</evidence>
<dbReference type="GO" id="GO:0016791">
    <property type="term" value="F:phosphatase activity"/>
    <property type="evidence" value="ECO:0007669"/>
    <property type="project" value="TreeGrafter"/>
</dbReference>
<gene>
    <name evidence="2" type="ORF">A8C75_07400</name>
</gene>
<organism evidence="2 3">
    <name type="scientific">Marinobacterium aestuarii</name>
    <dbReference type="NCBI Taxonomy" id="1821621"/>
    <lineage>
        <taxon>Bacteria</taxon>
        <taxon>Pseudomonadati</taxon>
        <taxon>Pseudomonadota</taxon>
        <taxon>Gammaproteobacteria</taxon>
        <taxon>Oceanospirillales</taxon>
        <taxon>Oceanospirillaceae</taxon>
        <taxon>Marinobacterium</taxon>
    </lineage>
</organism>
<evidence type="ECO:0000259" key="1">
    <source>
        <dbReference type="Pfam" id="PF00149"/>
    </source>
</evidence>
<reference evidence="2 3" key="2">
    <citation type="journal article" date="2018" name="Int. J. Syst. Evol. Microbiol.">
        <title>Marinobacterium aestuarii sp. nov., a benzene-degrading marine bacterium isolated from estuary sediment.</title>
        <authorList>
            <person name="Bae S.S."/>
            <person name="Jung J."/>
            <person name="Chung D."/>
            <person name="Baek K."/>
        </authorList>
    </citation>
    <scope>NUCLEOTIDE SEQUENCE [LARGE SCALE GENOMIC DNA]</scope>
    <source>
        <strain evidence="2 3">ST58-10</strain>
    </source>
</reference>
<keyword evidence="3" id="KW-1185">Reference proteome</keyword>
<protein>
    <submittedName>
        <fullName evidence="2">Serine/threonine protein phosphatase</fullName>
    </submittedName>
</protein>